<dbReference type="Proteomes" id="UP000005273">
    <property type="component" value="Unassembled WGS sequence"/>
</dbReference>
<evidence type="ECO:0000313" key="9">
    <source>
        <dbReference type="EMBL" id="KRT35861.1"/>
    </source>
</evidence>
<dbReference type="AlphaFoldDB" id="A0A0T5XDS3"/>
<evidence type="ECO:0000256" key="5">
    <source>
        <dbReference type="ARBA" id="ARBA00023015"/>
    </source>
</evidence>
<keyword evidence="9" id="KW-0282">Flagellum</keyword>
<dbReference type="EMBL" id="ACJX03000001">
    <property type="protein sequence ID" value="KRT35861.1"/>
    <property type="molecule type" value="Genomic_DNA"/>
</dbReference>
<dbReference type="NCBIfam" id="TIGR03824">
    <property type="entry name" value="FlgM_jcvi"/>
    <property type="match status" value="1"/>
</dbReference>
<evidence type="ECO:0000256" key="7">
    <source>
        <dbReference type="SAM" id="MobiDB-lite"/>
    </source>
</evidence>
<proteinExistence type="inferred from homology"/>
<reference evidence="10" key="1">
    <citation type="submission" date="2012-09" db="EMBL/GenBank/DDBJ databases">
        <authorList>
            <person name="Weinstock G."/>
            <person name="Sodergren E."/>
            <person name="Clifton S."/>
            <person name="Fulton L."/>
            <person name="Fulton B."/>
            <person name="Courtney L."/>
            <person name="Fronick C."/>
            <person name="Harrison M."/>
            <person name="Strong C."/>
            <person name="Farmer C."/>
            <person name="Delehaunty K."/>
            <person name="Markovic C."/>
            <person name="Hall O."/>
            <person name="Minx P."/>
            <person name="Tomlinson C."/>
            <person name="Mitreva M."/>
            <person name="Nelson J."/>
            <person name="Hou S."/>
            <person name="Wollam A."/>
            <person name="Pepin K.H."/>
            <person name="Johnson M."/>
            <person name="Bhonagiri V."/>
            <person name="Nash W.E."/>
            <person name="Suruliraj S."/>
            <person name="Warren W."/>
            <person name="Chinwalla A."/>
            <person name="Mardis E.R."/>
            <person name="Wilson R.K."/>
        </authorList>
    </citation>
    <scope>NUCLEOTIDE SEQUENCE [LARGE SCALE GENOMIC DNA]</scope>
    <source>
        <strain evidence="10">OS1</strain>
    </source>
</reference>
<sequence length="94" mass="10648">MAMVEPIEPINRAHETEPVKKVRPRYRDAKESEADGLEVSFVAKTLKRAVEEAKKIPEVREDKVEILRQQVQNGTYKPDLGALAKILYKAGFGK</sequence>
<dbReference type="eggNOG" id="COG2747">
    <property type="taxonomic scope" value="Bacteria"/>
</dbReference>
<dbReference type="InterPro" id="IPR007412">
    <property type="entry name" value="FlgM"/>
</dbReference>
<feature type="region of interest" description="Disordered" evidence="7">
    <location>
        <begin position="1"/>
        <end position="28"/>
    </location>
</feature>
<feature type="domain" description="Anti-sigma-28 factor FlgM C-terminal" evidence="8">
    <location>
        <begin position="35"/>
        <end position="87"/>
    </location>
</feature>
<protein>
    <recommendedName>
        <fullName evidence="2">Negative regulator of flagellin synthesis</fullName>
    </recommendedName>
</protein>
<dbReference type="SUPFAM" id="SSF101498">
    <property type="entry name" value="Anti-sigma factor FlgM"/>
    <property type="match status" value="1"/>
</dbReference>
<gene>
    <name evidence="9" type="ORF">HMPREF1705_03116</name>
</gene>
<evidence type="ECO:0000256" key="2">
    <source>
        <dbReference type="ARBA" id="ARBA00017823"/>
    </source>
</evidence>
<dbReference type="InterPro" id="IPR031316">
    <property type="entry name" value="FlgM_C"/>
</dbReference>
<comment type="caution">
    <text evidence="9">The sequence shown here is derived from an EMBL/GenBank/DDBJ whole genome shotgun (WGS) entry which is preliminary data.</text>
</comment>
<evidence type="ECO:0000259" key="8">
    <source>
        <dbReference type="Pfam" id="PF04316"/>
    </source>
</evidence>
<dbReference type="GO" id="GO:0044781">
    <property type="term" value="P:bacterial-type flagellum organization"/>
    <property type="evidence" value="ECO:0007669"/>
    <property type="project" value="UniProtKB-KW"/>
</dbReference>
<dbReference type="GO" id="GO:0045892">
    <property type="term" value="P:negative regulation of DNA-templated transcription"/>
    <property type="evidence" value="ECO:0007669"/>
    <property type="project" value="InterPro"/>
</dbReference>
<dbReference type="InterPro" id="IPR035890">
    <property type="entry name" value="Anti-sigma-28_factor_FlgM_sf"/>
</dbReference>
<comment type="similarity">
    <text evidence="1">Belongs to the FlgM family.</text>
</comment>
<accession>A0A0T5XDS3</accession>
<organism evidence="9 10">
    <name type="scientific">Acetomicrobium hydrogeniformans ATCC BAA-1850</name>
    <dbReference type="NCBI Taxonomy" id="592015"/>
    <lineage>
        <taxon>Bacteria</taxon>
        <taxon>Thermotogati</taxon>
        <taxon>Synergistota</taxon>
        <taxon>Synergistia</taxon>
        <taxon>Synergistales</taxon>
        <taxon>Acetomicrobiaceae</taxon>
        <taxon>Acetomicrobium</taxon>
    </lineage>
</organism>
<evidence type="ECO:0000256" key="3">
    <source>
        <dbReference type="ARBA" id="ARBA00022491"/>
    </source>
</evidence>
<keyword evidence="5" id="KW-0805">Transcription regulation</keyword>
<evidence type="ECO:0000256" key="6">
    <source>
        <dbReference type="ARBA" id="ARBA00023163"/>
    </source>
</evidence>
<keyword evidence="6" id="KW-0804">Transcription</keyword>
<evidence type="ECO:0000313" key="10">
    <source>
        <dbReference type="Proteomes" id="UP000005273"/>
    </source>
</evidence>
<evidence type="ECO:0000256" key="4">
    <source>
        <dbReference type="ARBA" id="ARBA00022795"/>
    </source>
</evidence>
<keyword evidence="9" id="KW-0969">Cilium</keyword>
<dbReference type="Pfam" id="PF04316">
    <property type="entry name" value="FlgM"/>
    <property type="match status" value="1"/>
</dbReference>
<keyword evidence="3" id="KW-0678">Repressor</keyword>
<dbReference type="STRING" id="592015.HMPREF1705_03116"/>
<feature type="compositionally biased region" description="Basic and acidic residues" evidence="7">
    <location>
        <begin position="11"/>
        <end position="28"/>
    </location>
</feature>
<name>A0A0T5XDS3_9BACT</name>
<keyword evidence="10" id="KW-1185">Reference proteome</keyword>
<evidence type="ECO:0000256" key="1">
    <source>
        <dbReference type="ARBA" id="ARBA00005322"/>
    </source>
</evidence>
<keyword evidence="4" id="KW-1005">Bacterial flagellum biogenesis</keyword>
<keyword evidence="9" id="KW-0966">Cell projection</keyword>